<dbReference type="InterPro" id="IPR025164">
    <property type="entry name" value="Toastrack_DUF4097"/>
</dbReference>
<dbReference type="PATRIC" id="fig|1423804.4.peg.57"/>
<keyword evidence="1" id="KW-0472">Membrane</keyword>
<protein>
    <recommendedName>
        <fullName evidence="2">DUF4097 domain-containing protein</fullName>
    </recommendedName>
</protein>
<name>A0A0R2FDZ0_9LACO</name>
<keyword evidence="1" id="KW-1133">Transmembrane helix</keyword>
<keyword evidence="4" id="KW-1185">Reference proteome</keyword>
<accession>A0A0R2FDZ0</accession>
<feature type="transmembrane region" description="Helical" evidence="1">
    <location>
        <begin position="6"/>
        <end position="28"/>
    </location>
</feature>
<organism evidence="3 4">
    <name type="scientific">Secundilactobacillus similis DSM 23365 = JCM 2765</name>
    <dbReference type="NCBI Taxonomy" id="1423804"/>
    <lineage>
        <taxon>Bacteria</taxon>
        <taxon>Bacillati</taxon>
        <taxon>Bacillota</taxon>
        <taxon>Bacilli</taxon>
        <taxon>Lactobacillales</taxon>
        <taxon>Lactobacillaceae</taxon>
        <taxon>Secundilactobacillus</taxon>
    </lineage>
</organism>
<evidence type="ECO:0000259" key="2">
    <source>
        <dbReference type="Pfam" id="PF13349"/>
    </source>
</evidence>
<dbReference type="AlphaFoldDB" id="A0A0R2FDZ0"/>
<dbReference type="EMBL" id="AYZM01000006">
    <property type="protein sequence ID" value="KRN26818.1"/>
    <property type="molecule type" value="Genomic_DNA"/>
</dbReference>
<dbReference type="Pfam" id="PF13349">
    <property type="entry name" value="DUF4097"/>
    <property type="match status" value="1"/>
</dbReference>
<gene>
    <name evidence="3" type="ORF">FD14_GL000050</name>
</gene>
<reference evidence="3 4" key="1">
    <citation type="journal article" date="2015" name="Genome Announc.">
        <title>Expanding the biotechnology potential of lactobacilli through comparative genomics of 213 strains and associated genera.</title>
        <authorList>
            <person name="Sun Z."/>
            <person name="Harris H.M."/>
            <person name="McCann A."/>
            <person name="Guo C."/>
            <person name="Argimon S."/>
            <person name="Zhang W."/>
            <person name="Yang X."/>
            <person name="Jeffery I.B."/>
            <person name="Cooney J.C."/>
            <person name="Kagawa T.F."/>
            <person name="Liu W."/>
            <person name="Song Y."/>
            <person name="Salvetti E."/>
            <person name="Wrobel A."/>
            <person name="Rasinkangas P."/>
            <person name="Parkhill J."/>
            <person name="Rea M.C."/>
            <person name="O'Sullivan O."/>
            <person name="Ritari J."/>
            <person name="Douillard F.P."/>
            <person name="Paul Ross R."/>
            <person name="Yang R."/>
            <person name="Briner A.E."/>
            <person name="Felis G.E."/>
            <person name="de Vos W.M."/>
            <person name="Barrangou R."/>
            <person name="Klaenhammer T.R."/>
            <person name="Caufield P.W."/>
            <person name="Cui Y."/>
            <person name="Zhang H."/>
            <person name="O'Toole P.W."/>
        </authorList>
    </citation>
    <scope>NUCLEOTIDE SEQUENCE [LARGE SCALE GENOMIC DNA]</scope>
    <source>
        <strain evidence="3 4">DSM 23365</strain>
    </source>
</reference>
<sequence>MKKIILWVISIIVIIAALIGAGAGWAIASNHRIDLNRFSVSKLTQKTLTSTTAVRNLSLNVRTAVVEIKAGSQFTINATNVTNDELQLREAGDTVTVTQAQAGQHHFELGRSAKITITVPTQLTTLSADQLNGTLKLTDISIDHLNLTHSNGTTQLTDVSLKEAGTLTKQNGSTTLKRVSVPGLQVRLKNGQAHLNGRKISNHYNDHHAEQLVLTSNNGQVNVTTK</sequence>
<proteinExistence type="predicted"/>
<evidence type="ECO:0000256" key="1">
    <source>
        <dbReference type="SAM" id="Phobius"/>
    </source>
</evidence>
<feature type="domain" description="DUF4097" evidence="2">
    <location>
        <begin position="55"/>
        <end position="224"/>
    </location>
</feature>
<dbReference type="Proteomes" id="UP000051442">
    <property type="component" value="Unassembled WGS sequence"/>
</dbReference>
<dbReference type="RefSeq" id="WP_054735321.1">
    <property type="nucleotide sequence ID" value="NZ_AYZM01000006.1"/>
</dbReference>
<keyword evidence="1" id="KW-0812">Transmembrane</keyword>
<comment type="caution">
    <text evidence="3">The sequence shown here is derived from an EMBL/GenBank/DDBJ whole genome shotgun (WGS) entry which is preliminary data.</text>
</comment>
<evidence type="ECO:0000313" key="3">
    <source>
        <dbReference type="EMBL" id="KRN26818.1"/>
    </source>
</evidence>
<evidence type="ECO:0000313" key="4">
    <source>
        <dbReference type="Proteomes" id="UP000051442"/>
    </source>
</evidence>
<dbReference type="STRING" id="1423804.FD14_GL000050"/>